<gene>
    <name evidence="2" type="ORF">NJ959_07975</name>
</gene>
<dbReference type="EMBL" id="JAMZMM010000054">
    <property type="protein sequence ID" value="MCP2728411.1"/>
    <property type="molecule type" value="Genomic_DNA"/>
</dbReference>
<dbReference type="NCBIfam" id="TIGR02595">
    <property type="entry name" value="PEP_CTERM"/>
    <property type="match status" value="1"/>
</dbReference>
<feature type="signal peptide" evidence="1">
    <location>
        <begin position="1"/>
        <end position="21"/>
    </location>
</feature>
<evidence type="ECO:0000256" key="1">
    <source>
        <dbReference type="SAM" id="SignalP"/>
    </source>
</evidence>
<organism evidence="2 3">
    <name type="scientific">Limnofasciculus baicalensis BBK-W-15</name>
    <dbReference type="NCBI Taxonomy" id="2699891"/>
    <lineage>
        <taxon>Bacteria</taxon>
        <taxon>Bacillati</taxon>
        <taxon>Cyanobacteriota</taxon>
        <taxon>Cyanophyceae</taxon>
        <taxon>Coleofasciculales</taxon>
        <taxon>Coleofasciculaceae</taxon>
        <taxon>Limnofasciculus</taxon>
        <taxon>Limnofasciculus baicalensis</taxon>
    </lineage>
</organism>
<evidence type="ECO:0000313" key="3">
    <source>
        <dbReference type="Proteomes" id="UP001204953"/>
    </source>
</evidence>
<accession>A0AAE3GPL4</accession>
<evidence type="ECO:0000313" key="2">
    <source>
        <dbReference type="EMBL" id="MCP2728411.1"/>
    </source>
</evidence>
<protein>
    <submittedName>
        <fullName evidence="2">PEP-CTERM sorting domain-containing protein</fullName>
    </submittedName>
</protein>
<reference evidence="2" key="1">
    <citation type="submission" date="2022-06" db="EMBL/GenBank/DDBJ databases">
        <title>New cyanobacteria of genus Symplocastrum in benthos of Lake Baikal.</title>
        <authorList>
            <person name="Sorokovikova E."/>
            <person name="Tikhonova I."/>
            <person name="Krasnopeev A."/>
            <person name="Evseev P."/>
            <person name="Gladkikh A."/>
            <person name="Belykh O."/>
        </authorList>
    </citation>
    <scope>NUCLEOTIDE SEQUENCE</scope>
    <source>
        <strain evidence="2">BBK-W-15</strain>
    </source>
</reference>
<keyword evidence="3" id="KW-1185">Reference proteome</keyword>
<dbReference type="InterPro" id="IPR013424">
    <property type="entry name" value="Ice-binding_C"/>
</dbReference>
<name>A0AAE3GPL4_9CYAN</name>
<feature type="chain" id="PRO_5042269325" evidence="1">
    <location>
        <begin position="22"/>
        <end position="237"/>
    </location>
</feature>
<keyword evidence="1" id="KW-0732">Signal</keyword>
<dbReference type="AlphaFoldDB" id="A0AAE3GPL4"/>
<dbReference type="RefSeq" id="WP_254011208.1">
    <property type="nucleotide sequence ID" value="NZ_JAMZMM010000054.1"/>
</dbReference>
<dbReference type="Proteomes" id="UP001204953">
    <property type="component" value="Unassembled WGS sequence"/>
</dbReference>
<comment type="caution">
    <text evidence="2">The sequence shown here is derived from an EMBL/GenBank/DDBJ whole genome shotgun (WGS) entry which is preliminary data.</text>
</comment>
<proteinExistence type="predicted"/>
<sequence length="237" mass="25337">MKNQTISIFAGLVATSTLAFAAFPAQAFSLNPANDGTFTAKAGDMVDFTFLESHGMFRSDFGIYNAGTMALVDTLFSEKAPGYDPGSNDPKNDWEGTCGKTVTTCTVWYKFAQDGNYKFGLTAPKGKTEFTQHTGNFADAATAPMPGIISWADSYKFDTTGPTALSKGKPSKFKTIYTSGYDFFVAINDSNKVDGDIQDFIVGAKVKPVPEPAALGGLGLVAGAMTFLRRRKNNKAS</sequence>